<protein>
    <recommendedName>
        <fullName evidence="5">Chitinase</fullName>
    </recommendedName>
</protein>
<dbReference type="GeneID" id="28987765"/>
<keyword evidence="4" id="KW-1185">Reference proteome</keyword>
<evidence type="ECO:0000313" key="3">
    <source>
        <dbReference type="EMBL" id="KLT43691.1"/>
    </source>
</evidence>
<evidence type="ECO:0008006" key="5">
    <source>
        <dbReference type="Google" id="ProtNLM"/>
    </source>
</evidence>
<evidence type="ECO:0000313" key="4">
    <source>
        <dbReference type="Proteomes" id="UP000053611"/>
    </source>
</evidence>
<dbReference type="Proteomes" id="UP000053611">
    <property type="component" value="Unassembled WGS sequence"/>
</dbReference>
<gene>
    <name evidence="3" type="ORF">CC85DRAFT_41985</name>
</gene>
<dbReference type="EMBL" id="KQ087192">
    <property type="protein sequence ID" value="KLT43691.1"/>
    <property type="molecule type" value="Genomic_DNA"/>
</dbReference>
<proteinExistence type="predicted"/>
<keyword evidence="2" id="KW-1133">Transmembrane helix</keyword>
<keyword evidence="2" id="KW-0812">Transmembrane</keyword>
<dbReference type="AlphaFoldDB" id="A0A0J0XRC9"/>
<dbReference type="SUPFAM" id="SSF51445">
    <property type="entry name" value="(Trans)glycosidases"/>
    <property type="match status" value="1"/>
</dbReference>
<feature type="compositionally biased region" description="Low complexity" evidence="1">
    <location>
        <begin position="367"/>
        <end position="384"/>
    </location>
</feature>
<keyword evidence="2" id="KW-0472">Membrane</keyword>
<accession>A0A0J0XRC9</accession>
<sequence length="414" mass="43737">MHPSHSCMSDEYTRGCYKPAFSAGGCSTSLSSASQNMRNPLTLLSFAITAVAAQSSSSAVSTSYASGAVASGNATATSLNSTAAAGPYWHTFINDTIANATLWPKARTIDFNKVSLAGYRSNELRGAAGSFANLTAEERKAIVDDFHAHNKTLRVSAFGANDNVTSNGTDPEVVATNLAAYAKQNGLDGVDINYEDRGAIANGSAVDWLETFHAKLVTELGEGSELTYSPVGSFFGGSDAPFVRFLSNKKKDVKWLMIQFYDRGRFNWTTPEQLFETTGQEEFKSRAEIAQLLGGEWTENDLVVQKPLQENQPGRMSAEDLAAAFCAKNETLNGLSVWRLNYANVTTANDYLARVRTAATCKDGKPASPVANVSSPNASAPATTGTGGAVVVSFNGLTAAAGIIVALAACALIL</sequence>
<dbReference type="RefSeq" id="XP_018280182.1">
    <property type="nucleotide sequence ID" value="XM_018427162.1"/>
</dbReference>
<evidence type="ECO:0000256" key="1">
    <source>
        <dbReference type="SAM" id="MobiDB-lite"/>
    </source>
</evidence>
<feature type="region of interest" description="Disordered" evidence="1">
    <location>
        <begin position="365"/>
        <end position="384"/>
    </location>
</feature>
<dbReference type="Gene3D" id="3.20.20.80">
    <property type="entry name" value="Glycosidases"/>
    <property type="match status" value="1"/>
</dbReference>
<reference evidence="3 4" key="1">
    <citation type="submission" date="2015-03" db="EMBL/GenBank/DDBJ databases">
        <title>Genomics and transcriptomics of the oil-accumulating basidiomycete yeast T. oleaginosus allow insights into substrate utilization and the diverse evolutionary trajectories of mating systems in fungi.</title>
        <authorList>
            <consortium name="DOE Joint Genome Institute"/>
            <person name="Kourist R."/>
            <person name="Kracht O."/>
            <person name="Bracharz F."/>
            <person name="Lipzen A."/>
            <person name="Nolan M."/>
            <person name="Ohm R."/>
            <person name="Grigoriev I."/>
            <person name="Sun S."/>
            <person name="Heitman J."/>
            <person name="Bruck T."/>
            <person name="Nowrousian M."/>
        </authorList>
    </citation>
    <scope>NUCLEOTIDE SEQUENCE [LARGE SCALE GENOMIC DNA]</scope>
    <source>
        <strain evidence="3 4">IBC0246</strain>
    </source>
</reference>
<evidence type="ECO:0000256" key="2">
    <source>
        <dbReference type="SAM" id="Phobius"/>
    </source>
</evidence>
<dbReference type="InterPro" id="IPR017853">
    <property type="entry name" value="GH"/>
</dbReference>
<organism evidence="3 4">
    <name type="scientific">Cutaneotrichosporon oleaginosum</name>
    <dbReference type="NCBI Taxonomy" id="879819"/>
    <lineage>
        <taxon>Eukaryota</taxon>
        <taxon>Fungi</taxon>
        <taxon>Dikarya</taxon>
        <taxon>Basidiomycota</taxon>
        <taxon>Agaricomycotina</taxon>
        <taxon>Tremellomycetes</taxon>
        <taxon>Trichosporonales</taxon>
        <taxon>Trichosporonaceae</taxon>
        <taxon>Cutaneotrichosporon</taxon>
    </lineage>
</organism>
<name>A0A0J0XRC9_9TREE</name>
<dbReference type="OrthoDB" id="3012298at2759"/>
<feature type="transmembrane region" description="Helical" evidence="2">
    <location>
        <begin position="389"/>
        <end position="413"/>
    </location>
</feature>